<dbReference type="PANTHER" id="PTHR22911">
    <property type="entry name" value="ACYL-MALONYL CONDENSING ENZYME-RELATED"/>
    <property type="match status" value="1"/>
</dbReference>
<evidence type="ECO:0000256" key="5">
    <source>
        <dbReference type="SAM" id="Phobius"/>
    </source>
</evidence>
<dbReference type="OrthoDB" id="306876at2759"/>
<feature type="transmembrane region" description="Helical" evidence="5">
    <location>
        <begin position="90"/>
        <end position="108"/>
    </location>
</feature>
<dbReference type="OMA" id="HIVIYIM"/>
<dbReference type="EMBL" id="KQ964651">
    <property type="protein sequence ID" value="KXN67218.1"/>
    <property type="molecule type" value="Genomic_DNA"/>
</dbReference>
<proteinExistence type="predicted"/>
<feature type="transmembrane region" description="Helical" evidence="5">
    <location>
        <begin position="180"/>
        <end position="197"/>
    </location>
</feature>
<dbReference type="Proteomes" id="UP000070444">
    <property type="component" value="Unassembled WGS sequence"/>
</dbReference>
<protein>
    <recommendedName>
        <fullName evidence="6">EamA domain-containing protein</fullName>
    </recommendedName>
</protein>
<evidence type="ECO:0000313" key="7">
    <source>
        <dbReference type="EMBL" id="KXN67218.1"/>
    </source>
</evidence>
<feature type="transmembrane region" description="Helical" evidence="5">
    <location>
        <begin position="209"/>
        <end position="228"/>
    </location>
</feature>
<gene>
    <name evidence="7" type="ORF">CONCODRAFT_61232</name>
</gene>
<dbReference type="GO" id="GO:0016020">
    <property type="term" value="C:membrane"/>
    <property type="evidence" value="ECO:0007669"/>
    <property type="project" value="UniProtKB-SubCell"/>
</dbReference>
<evidence type="ECO:0000256" key="3">
    <source>
        <dbReference type="ARBA" id="ARBA00022989"/>
    </source>
</evidence>
<dbReference type="SUPFAM" id="SSF103481">
    <property type="entry name" value="Multidrug resistance efflux transporter EmrE"/>
    <property type="match status" value="2"/>
</dbReference>
<keyword evidence="8" id="KW-1185">Reference proteome</keyword>
<feature type="transmembrane region" description="Helical" evidence="5">
    <location>
        <begin position="115"/>
        <end position="131"/>
    </location>
</feature>
<keyword evidence="4 5" id="KW-0472">Membrane</keyword>
<keyword evidence="2 5" id="KW-0812">Transmembrane</keyword>
<feature type="domain" description="EamA" evidence="6">
    <location>
        <begin position="149"/>
        <end position="283"/>
    </location>
</feature>
<reference evidence="7 8" key="1">
    <citation type="journal article" date="2015" name="Genome Biol. Evol.">
        <title>Phylogenomic analyses indicate that early fungi evolved digesting cell walls of algal ancestors of land plants.</title>
        <authorList>
            <person name="Chang Y."/>
            <person name="Wang S."/>
            <person name="Sekimoto S."/>
            <person name="Aerts A.L."/>
            <person name="Choi C."/>
            <person name="Clum A."/>
            <person name="LaButti K.M."/>
            <person name="Lindquist E.A."/>
            <person name="Yee Ngan C."/>
            <person name="Ohm R.A."/>
            <person name="Salamov A.A."/>
            <person name="Grigoriev I.V."/>
            <person name="Spatafora J.W."/>
            <person name="Berbee M.L."/>
        </authorList>
    </citation>
    <scope>NUCLEOTIDE SEQUENCE [LARGE SCALE GENOMIC DNA]</scope>
    <source>
        <strain evidence="7 8">NRRL 28638</strain>
    </source>
</reference>
<keyword evidence="3 5" id="KW-1133">Transmembrane helix</keyword>
<feature type="domain" description="EamA" evidence="6">
    <location>
        <begin position="1"/>
        <end position="131"/>
    </location>
</feature>
<feature type="transmembrane region" description="Helical" evidence="5">
    <location>
        <begin position="151"/>
        <end position="168"/>
    </location>
</feature>
<evidence type="ECO:0000313" key="8">
    <source>
        <dbReference type="Proteomes" id="UP000070444"/>
    </source>
</evidence>
<dbReference type="AlphaFoldDB" id="A0A137NWZ8"/>
<evidence type="ECO:0000256" key="1">
    <source>
        <dbReference type="ARBA" id="ARBA00004141"/>
    </source>
</evidence>
<sequence>MFLSCFAFSTLYLTMKILIMDGYSVPQLLVWRCSIIFIFSSIYAYYSKIQGGPFGPKEDRIWLHCRGTFGAINVVTFFLSLQHLDLGDALALSFIVPVIMPMISYLWIGEDYTGLDAGAAFIAMVGVLFISKPEFLFGSDSTDGGSNGLGLFYALVAGVTGAFSNISIRKISKKSNSIHIVIYIMLWTLPVCFGMIASTPEAVKLDFNYLQIAQHIMVAMFSFLGHFWLARSLLTTPARFVSPILFTEVFFAYITQWSFWGIPPTSNSTIGVALVAFSLLIINFKI</sequence>
<name>A0A137NWZ8_CONC2</name>
<evidence type="ECO:0000256" key="4">
    <source>
        <dbReference type="ARBA" id="ARBA00023136"/>
    </source>
</evidence>
<feature type="transmembrane region" description="Helical" evidence="5">
    <location>
        <begin position="240"/>
        <end position="260"/>
    </location>
</feature>
<organism evidence="7 8">
    <name type="scientific">Conidiobolus coronatus (strain ATCC 28846 / CBS 209.66 / NRRL 28638)</name>
    <name type="common">Delacroixia coronata</name>
    <dbReference type="NCBI Taxonomy" id="796925"/>
    <lineage>
        <taxon>Eukaryota</taxon>
        <taxon>Fungi</taxon>
        <taxon>Fungi incertae sedis</taxon>
        <taxon>Zoopagomycota</taxon>
        <taxon>Entomophthoromycotina</taxon>
        <taxon>Entomophthoromycetes</taxon>
        <taxon>Entomophthorales</taxon>
        <taxon>Ancylistaceae</taxon>
        <taxon>Conidiobolus</taxon>
    </lineage>
</organism>
<feature type="transmembrane region" description="Helical" evidence="5">
    <location>
        <begin position="67"/>
        <end position="84"/>
    </location>
</feature>
<dbReference type="PANTHER" id="PTHR22911:SF6">
    <property type="entry name" value="SOLUTE CARRIER FAMILY 35 MEMBER G1"/>
    <property type="match status" value="1"/>
</dbReference>
<feature type="transmembrane region" description="Helical" evidence="5">
    <location>
        <begin position="29"/>
        <end position="46"/>
    </location>
</feature>
<accession>A0A137NWZ8</accession>
<dbReference type="InterPro" id="IPR037185">
    <property type="entry name" value="EmrE-like"/>
</dbReference>
<dbReference type="InterPro" id="IPR000620">
    <property type="entry name" value="EamA_dom"/>
</dbReference>
<dbReference type="Pfam" id="PF00892">
    <property type="entry name" value="EamA"/>
    <property type="match status" value="2"/>
</dbReference>
<feature type="transmembrane region" description="Helical" evidence="5">
    <location>
        <begin position="266"/>
        <end position="284"/>
    </location>
</feature>
<evidence type="ECO:0000259" key="6">
    <source>
        <dbReference type="Pfam" id="PF00892"/>
    </source>
</evidence>
<comment type="subcellular location">
    <subcellularLocation>
        <location evidence="1">Membrane</location>
        <topology evidence="1">Multi-pass membrane protein</topology>
    </subcellularLocation>
</comment>
<evidence type="ECO:0000256" key="2">
    <source>
        <dbReference type="ARBA" id="ARBA00022692"/>
    </source>
</evidence>